<evidence type="ECO:0000313" key="14">
    <source>
        <dbReference type="EMBL" id="RXJ85816.1"/>
    </source>
</evidence>
<evidence type="ECO:0000256" key="11">
    <source>
        <dbReference type="RuleBase" id="RU003953"/>
    </source>
</evidence>
<gene>
    <name evidence="14" type="ORF">CRU90_00730</name>
</gene>
<evidence type="ECO:0000256" key="2">
    <source>
        <dbReference type="ARBA" id="ARBA00022679"/>
    </source>
</evidence>
<comment type="caution">
    <text evidence="14">The sequence shown here is derived from an EMBL/GenBank/DDBJ whole genome shotgun (WGS) entry which is preliminary data.</text>
</comment>
<evidence type="ECO:0000256" key="3">
    <source>
        <dbReference type="ARBA" id="ARBA00022694"/>
    </source>
</evidence>
<comment type="cofactor">
    <cofactor evidence="1">
        <name>Mg(2+)</name>
        <dbReference type="ChEBI" id="CHEBI:18420"/>
    </cofactor>
</comment>
<feature type="domain" description="Poly A polymerase head" evidence="12">
    <location>
        <begin position="30"/>
        <end position="155"/>
    </location>
</feature>
<dbReference type="GO" id="GO:0016779">
    <property type="term" value="F:nucleotidyltransferase activity"/>
    <property type="evidence" value="ECO:0007669"/>
    <property type="project" value="UniProtKB-KW"/>
</dbReference>
<evidence type="ECO:0000256" key="1">
    <source>
        <dbReference type="ARBA" id="ARBA00001946"/>
    </source>
</evidence>
<dbReference type="EMBL" id="PDJZ01000001">
    <property type="protein sequence ID" value="RXJ85816.1"/>
    <property type="molecule type" value="Genomic_DNA"/>
</dbReference>
<dbReference type="InterPro" id="IPR050124">
    <property type="entry name" value="tRNA_CCA-adding_enzyme"/>
</dbReference>
<evidence type="ECO:0000256" key="10">
    <source>
        <dbReference type="ARBA" id="ARBA00022884"/>
    </source>
</evidence>
<dbReference type="InterPro" id="IPR043519">
    <property type="entry name" value="NT_sf"/>
</dbReference>
<keyword evidence="3" id="KW-0819">tRNA processing</keyword>
<dbReference type="SUPFAM" id="SSF81891">
    <property type="entry name" value="Poly A polymerase C-terminal region-like"/>
    <property type="match status" value="1"/>
</dbReference>
<dbReference type="Pfam" id="PF01743">
    <property type="entry name" value="PolyA_pol"/>
    <property type="match status" value="1"/>
</dbReference>
<keyword evidence="4 14" id="KW-0548">Nucleotidyltransferase</keyword>
<evidence type="ECO:0000256" key="4">
    <source>
        <dbReference type="ARBA" id="ARBA00022695"/>
    </source>
</evidence>
<proteinExistence type="inferred from homology"/>
<keyword evidence="2 11" id="KW-0808">Transferase</keyword>
<dbReference type="Gene3D" id="3.30.460.10">
    <property type="entry name" value="Beta Polymerase, domain 2"/>
    <property type="match status" value="1"/>
</dbReference>
<feature type="domain" description="tRNA nucleotidyltransferase/poly(A) polymerase RNA and SrmB- binding" evidence="13">
    <location>
        <begin position="181"/>
        <end position="244"/>
    </location>
</feature>
<evidence type="ECO:0000256" key="7">
    <source>
        <dbReference type="ARBA" id="ARBA00022800"/>
    </source>
</evidence>
<evidence type="ECO:0000256" key="5">
    <source>
        <dbReference type="ARBA" id="ARBA00022723"/>
    </source>
</evidence>
<organism evidence="14 15">
    <name type="scientific">Arcobacter cloacae</name>
    <dbReference type="NCBI Taxonomy" id="1054034"/>
    <lineage>
        <taxon>Bacteria</taxon>
        <taxon>Pseudomonadati</taxon>
        <taxon>Campylobacterota</taxon>
        <taxon>Epsilonproteobacteria</taxon>
        <taxon>Campylobacterales</taxon>
        <taxon>Arcobacteraceae</taxon>
        <taxon>Arcobacter</taxon>
    </lineage>
</organism>
<dbReference type="InterPro" id="IPR032828">
    <property type="entry name" value="PolyA_RNA-bd"/>
</dbReference>
<dbReference type="Gene3D" id="1.10.3090.10">
    <property type="entry name" value="cca-adding enzyme, domain 2"/>
    <property type="match status" value="1"/>
</dbReference>
<dbReference type="GO" id="GO:0005524">
    <property type="term" value="F:ATP binding"/>
    <property type="evidence" value="ECO:0007669"/>
    <property type="project" value="UniProtKB-KW"/>
</dbReference>
<reference evidence="14 15" key="1">
    <citation type="submission" date="2017-10" db="EMBL/GenBank/DDBJ databases">
        <title>Genomics of the genus Arcobacter.</title>
        <authorList>
            <person name="Perez-Cataluna A."/>
            <person name="Figueras M.J."/>
        </authorList>
    </citation>
    <scope>NUCLEOTIDE SEQUENCE [LARGE SCALE GENOMIC DNA]</scope>
    <source>
        <strain evidence="14 15">F26</strain>
    </source>
</reference>
<accession>A0A4Q0ZPS9</accession>
<evidence type="ECO:0000256" key="6">
    <source>
        <dbReference type="ARBA" id="ARBA00022741"/>
    </source>
</evidence>
<evidence type="ECO:0000259" key="13">
    <source>
        <dbReference type="Pfam" id="PF12627"/>
    </source>
</evidence>
<dbReference type="Pfam" id="PF12627">
    <property type="entry name" value="PolyA_pol_RNAbd"/>
    <property type="match status" value="1"/>
</dbReference>
<dbReference type="PANTHER" id="PTHR47545:SF1">
    <property type="entry name" value="MULTIFUNCTIONAL CCA PROTEIN"/>
    <property type="match status" value="1"/>
</dbReference>
<comment type="similarity">
    <text evidence="11">Belongs to the tRNA nucleotidyltransferase/poly(A) polymerase family.</text>
</comment>
<dbReference type="SUPFAM" id="SSF81301">
    <property type="entry name" value="Nucleotidyltransferase"/>
    <property type="match status" value="1"/>
</dbReference>
<dbReference type="GO" id="GO:0046872">
    <property type="term" value="F:metal ion binding"/>
    <property type="evidence" value="ECO:0007669"/>
    <property type="project" value="UniProtKB-KW"/>
</dbReference>
<dbReference type="AlphaFoldDB" id="A0A4Q0ZPS9"/>
<dbReference type="InterPro" id="IPR003607">
    <property type="entry name" value="HD/PDEase_dom"/>
</dbReference>
<dbReference type="CDD" id="cd00077">
    <property type="entry name" value="HDc"/>
    <property type="match status" value="1"/>
</dbReference>
<protein>
    <submittedName>
        <fullName evidence="14">Polynucleotide adenylyltransferase</fullName>
    </submittedName>
</protein>
<keyword evidence="10 11" id="KW-0694">RNA-binding</keyword>
<dbReference type="GO" id="GO:0042245">
    <property type="term" value="P:RNA repair"/>
    <property type="evidence" value="ECO:0007669"/>
    <property type="project" value="UniProtKB-KW"/>
</dbReference>
<keyword evidence="7" id="KW-0692">RNA repair</keyword>
<evidence type="ECO:0000256" key="9">
    <source>
        <dbReference type="ARBA" id="ARBA00022842"/>
    </source>
</evidence>
<evidence type="ECO:0000256" key="8">
    <source>
        <dbReference type="ARBA" id="ARBA00022840"/>
    </source>
</evidence>
<dbReference type="GO" id="GO:0008033">
    <property type="term" value="P:tRNA processing"/>
    <property type="evidence" value="ECO:0007669"/>
    <property type="project" value="UniProtKB-KW"/>
</dbReference>
<name>A0A4Q0ZPS9_9BACT</name>
<keyword evidence="8" id="KW-0067">ATP-binding</keyword>
<keyword evidence="9" id="KW-0460">Magnesium</keyword>
<dbReference type="RefSeq" id="WP_128985348.1">
    <property type="nucleotide sequence ID" value="NZ_PDJZ01000001.1"/>
</dbReference>
<sequence length="472" mass="54790">MCITTIKFSIPLILKEILNTLRELKAKPILVGGCVRDFFLNIPVKDYDVEIFGIDSLDIIEKSLSKFGNVKLVGKSFGVLTLKIDEYDFDFALPRIEKKIGKLHQDFEVITNPKLSFKEAAIRRDFTINAIGYDYFKEEFIDPFDGITDLKNKTIKHINDKTFCEDSLRVYRAVQFASRFDFKIAEKTKELCKQIVLSDELSYLPKERIFEEFKKLFLKSQKPSIGLNLLKELDVLVYFPELKALIDCIQDEEYHPEGDVWTHTLMTLDELSKILNEEKIDDEYRKLYLFYGILCHDFGKPFCTKEINGKITSYKHESLGVEPTISFLERLTNEKRFVQIVCSLVKNHLIPFQLYLADSSLKAIKRLSLKVNIEDLCLVCLADCLGRDIKDKEKCPKAINWVLGKAKELNIHQEPIKAIVQGRDLIKLGLKPSKEFKEILDFAFDLQIDEELEKQEIVNKIINKYINRDLLS</sequence>
<dbReference type="CDD" id="cd05398">
    <property type="entry name" value="NT_ClassII-CCAase"/>
    <property type="match status" value="1"/>
</dbReference>
<evidence type="ECO:0000259" key="12">
    <source>
        <dbReference type="Pfam" id="PF01743"/>
    </source>
</evidence>
<dbReference type="InterPro" id="IPR002646">
    <property type="entry name" value="PolA_pol_head_dom"/>
</dbReference>
<dbReference type="OrthoDB" id="9805698at2"/>
<keyword evidence="5" id="KW-0479">Metal-binding</keyword>
<keyword evidence="6" id="KW-0547">Nucleotide-binding</keyword>
<dbReference type="GO" id="GO:0003723">
    <property type="term" value="F:RNA binding"/>
    <property type="evidence" value="ECO:0007669"/>
    <property type="project" value="UniProtKB-KW"/>
</dbReference>
<evidence type="ECO:0000313" key="15">
    <source>
        <dbReference type="Proteomes" id="UP000290870"/>
    </source>
</evidence>
<dbReference type="PANTHER" id="PTHR47545">
    <property type="entry name" value="MULTIFUNCTIONAL CCA PROTEIN"/>
    <property type="match status" value="1"/>
</dbReference>
<dbReference type="Proteomes" id="UP000290870">
    <property type="component" value="Unassembled WGS sequence"/>
</dbReference>